<comment type="caution">
    <text evidence="1">The sequence shown here is derived from an EMBL/GenBank/DDBJ whole genome shotgun (WGS) entry which is preliminary data.</text>
</comment>
<keyword evidence="2" id="KW-1185">Reference proteome</keyword>
<sequence length="215" mass="23949">MKEKKITERKKAVLTILTAKIPAHNPLVEVKLSGTRFVNLKSFAKNLNEIKSELKSIFLIPCNCEELNRVSTSICNKVKGNDSAVHSGSSYAGLQKLLACMDVPIISWKTYKKYETKVGQCIESKESCRRSIEEEKKLVLGSTEKILPPDIVEDILPNLQSLHSSSKLASNSLNQNNMTDNNNNEFNVALGDIMNIIVSYDTGWSKKGNCIESIE</sequence>
<dbReference type="EMBL" id="NNAY01000003">
    <property type="protein sequence ID" value="OXU32239.1"/>
    <property type="molecule type" value="Genomic_DNA"/>
</dbReference>
<dbReference type="OrthoDB" id="7698403at2759"/>
<organism evidence="1 2">
    <name type="scientific">Trichomalopsis sarcophagae</name>
    <dbReference type="NCBI Taxonomy" id="543379"/>
    <lineage>
        <taxon>Eukaryota</taxon>
        <taxon>Metazoa</taxon>
        <taxon>Ecdysozoa</taxon>
        <taxon>Arthropoda</taxon>
        <taxon>Hexapoda</taxon>
        <taxon>Insecta</taxon>
        <taxon>Pterygota</taxon>
        <taxon>Neoptera</taxon>
        <taxon>Endopterygota</taxon>
        <taxon>Hymenoptera</taxon>
        <taxon>Apocrita</taxon>
        <taxon>Proctotrupomorpha</taxon>
        <taxon>Chalcidoidea</taxon>
        <taxon>Pteromalidae</taxon>
        <taxon>Pteromalinae</taxon>
        <taxon>Trichomalopsis</taxon>
    </lineage>
</organism>
<evidence type="ECO:0000313" key="1">
    <source>
        <dbReference type="EMBL" id="OXU32239.1"/>
    </source>
</evidence>
<name>A0A232FNZ0_9HYME</name>
<proteinExistence type="predicted"/>
<dbReference type="Proteomes" id="UP000215335">
    <property type="component" value="Unassembled WGS sequence"/>
</dbReference>
<dbReference type="AlphaFoldDB" id="A0A232FNZ0"/>
<reference evidence="1 2" key="1">
    <citation type="journal article" date="2017" name="Curr. Biol.">
        <title>The Evolution of Venom by Co-option of Single-Copy Genes.</title>
        <authorList>
            <person name="Martinson E.O."/>
            <person name="Mrinalini"/>
            <person name="Kelkar Y.D."/>
            <person name="Chang C.H."/>
            <person name="Werren J.H."/>
        </authorList>
    </citation>
    <scope>NUCLEOTIDE SEQUENCE [LARGE SCALE GENOMIC DNA]</scope>
    <source>
        <strain evidence="1 2">Alberta</strain>
        <tissue evidence="1">Whole body</tissue>
    </source>
</reference>
<protein>
    <submittedName>
        <fullName evidence="1">Uncharacterized protein</fullName>
    </submittedName>
</protein>
<evidence type="ECO:0000313" key="2">
    <source>
        <dbReference type="Proteomes" id="UP000215335"/>
    </source>
</evidence>
<accession>A0A232FNZ0</accession>
<gene>
    <name evidence="1" type="ORF">TSAR_008060</name>
</gene>